<comment type="subcellular location">
    <subcellularLocation>
        <location evidence="1">Membrane</location>
        <topology evidence="1">Multi-pass membrane protein</topology>
    </subcellularLocation>
</comment>
<comment type="similarity">
    <text evidence="2 7">Belongs to the MIP/aquaporin (TC 1.A.8) family.</text>
</comment>
<accession>A0ABQ9JQT7</accession>
<keyword evidence="6 8" id="KW-0472">Membrane</keyword>
<evidence type="ECO:0000256" key="8">
    <source>
        <dbReference type="SAM" id="Phobius"/>
    </source>
</evidence>
<dbReference type="InterPro" id="IPR000425">
    <property type="entry name" value="MIP"/>
</dbReference>
<feature type="transmembrane region" description="Helical" evidence="8">
    <location>
        <begin position="129"/>
        <end position="153"/>
    </location>
</feature>
<feature type="transmembrane region" description="Helical" evidence="8">
    <location>
        <begin position="60"/>
        <end position="80"/>
    </location>
</feature>
<keyword evidence="5 8" id="KW-1133">Transmembrane helix</keyword>
<evidence type="ECO:0000256" key="4">
    <source>
        <dbReference type="ARBA" id="ARBA00022692"/>
    </source>
</evidence>
<dbReference type="PANTHER" id="PTHR19139:SF268">
    <property type="entry name" value="NEUROGENIC PROTEIN BIG BRAIN"/>
    <property type="match status" value="1"/>
</dbReference>
<dbReference type="EMBL" id="JAPWTJ010000251">
    <property type="protein sequence ID" value="KAJ8980596.1"/>
    <property type="molecule type" value="Genomic_DNA"/>
</dbReference>
<dbReference type="Gene3D" id="1.20.1080.10">
    <property type="entry name" value="Glycerol uptake facilitator protein"/>
    <property type="match status" value="1"/>
</dbReference>
<proteinExistence type="inferred from homology"/>
<dbReference type="Pfam" id="PF00230">
    <property type="entry name" value="MIP"/>
    <property type="match status" value="1"/>
</dbReference>
<evidence type="ECO:0000256" key="7">
    <source>
        <dbReference type="RuleBase" id="RU000477"/>
    </source>
</evidence>
<evidence type="ECO:0008006" key="11">
    <source>
        <dbReference type="Google" id="ProtNLM"/>
    </source>
</evidence>
<dbReference type="PRINTS" id="PR00783">
    <property type="entry name" value="MINTRINSICP"/>
</dbReference>
<evidence type="ECO:0000256" key="6">
    <source>
        <dbReference type="ARBA" id="ARBA00023136"/>
    </source>
</evidence>
<evidence type="ECO:0000256" key="2">
    <source>
        <dbReference type="ARBA" id="ARBA00006175"/>
    </source>
</evidence>
<evidence type="ECO:0000313" key="10">
    <source>
        <dbReference type="Proteomes" id="UP001162164"/>
    </source>
</evidence>
<evidence type="ECO:0000313" key="9">
    <source>
        <dbReference type="EMBL" id="KAJ8980596.1"/>
    </source>
</evidence>
<keyword evidence="10" id="KW-1185">Reference proteome</keyword>
<keyword evidence="4 7" id="KW-0812">Transmembrane</keyword>
<evidence type="ECO:0000256" key="1">
    <source>
        <dbReference type="ARBA" id="ARBA00004141"/>
    </source>
</evidence>
<reference evidence="9" key="1">
    <citation type="journal article" date="2023" name="Insect Mol. Biol.">
        <title>Genome sequencing provides insights into the evolution of gene families encoding plant cell wall-degrading enzymes in longhorned beetles.</title>
        <authorList>
            <person name="Shin N.R."/>
            <person name="Okamura Y."/>
            <person name="Kirsch R."/>
            <person name="Pauchet Y."/>
        </authorList>
    </citation>
    <scope>NUCLEOTIDE SEQUENCE</scope>
    <source>
        <strain evidence="9">MMC_N1</strain>
    </source>
</reference>
<comment type="caution">
    <text evidence="9">The sequence shown here is derived from an EMBL/GenBank/DDBJ whole genome shotgun (WGS) entry which is preliminary data.</text>
</comment>
<sequence>MAEENGYLKNDQNIEYYLVNIFEKLEVIRREKKVAADNNKIPMKVEIRTLEFWKSVISECLASFIYVFIVCGAAAGAGVGAPISSILFATALAAGFVMTSLTHCFGHISGAHVNPSVSIAMGVIKRISFLRTLLFILAQCGGGIAGAAFLYGVTVPGYQGNLSAAIAQSANIAPLERFRG</sequence>
<dbReference type="InterPro" id="IPR023271">
    <property type="entry name" value="Aquaporin-like"/>
</dbReference>
<feature type="transmembrane region" description="Helical" evidence="8">
    <location>
        <begin position="86"/>
        <end position="108"/>
    </location>
</feature>
<dbReference type="Proteomes" id="UP001162164">
    <property type="component" value="Unassembled WGS sequence"/>
</dbReference>
<protein>
    <recommendedName>
        <fullName evidence="11">Neurogenic protein big brain</fullName>
    </recommendedName>
</protein>
<name>A0ABQ9JQT7_9CUCU</name>
<dbReference type="PROSITE" id="PS00221">
    <property type="entry name" value="MIP"/>
    <property type="match status" value="1"/>
</dbReference>
<keyword evidence="3 7" id="KW-0813">Transport</keyword>
<dbReference type="SUPFAM" id="SSF81338">
    <property type="entry name" value="Aquaporin-like"/>
    <property type="match status" value="1"/>
</dbReference>
<organism evidence="9 10">
    <name type="scientific">Molorchus minor</name>
    <dbReference type="NCBI Taxonomy" id="1323400"/>
    <lineage>
        <taxon>Eukaryota</taxon>
        <taxon>Metazoa</taxon>
        <taxon>Ecdysozoa</taxon>
        <taxon>Arthropoda</taxon>
        <taxon>Hexapoda</taxon>
        <taxon>Insecta</taxon>
        <taxon>Pterygota</taxon>
        <taxon>Neoptera</taxon>
        <taxon>Endopterygota</taxon>
        <taxon>Coleoptera</taxon>
        <taxon>Polyphaga</taxon>
        <taxon>Cucujiformia</taxon>
        <taxon>Chrysomeloidea</taxon>
        <taxon>Cerambycidae</taxon>
        <taxon>Lamiinae</taxon>
        <taxon>Monochamini</taxon>
        <taxon>Molorchus</taxon>
    </lineage>
</organism>
<dbReference type="InterPro" id="IPR022357">
    <property type="entry name" value="MIP_CS"/>
</dbReference>
<dbReference type="PANTHER" id="PTHR19139">
    <property type="entry name" value="AQUAPORIN TRANSPORTER"/>
    <property type="match status" value="1"/>
</dbReference>
<dbReference type="InterPro" id="IPR034294">
    <property type="entry name" value="Aquaporin_transptr"/>
</dbReference>
<evidence type="ECO:0000256" key="5">
    <source>
        <dbReference type="ARBA" id="ARBA00022989"/>
    </source>
</evidence>
<gene>
    <name evidence="9" type="ORF">NQ317_018724</name>
</gene>
<evidence type="ECO:0000256" key="3">
    <source>
        <dbReference type="ARBA" id="ARBA00022448"/>
    </source>
</evidence>